<protein>
    <recommendedName>
        <fullName evidence="4">Type IX secretion system membrane protein PorP/SprF</fullName>
    </recommendedName>
</protein>
<evidence type="ECO:0000313" key="3">
    <source>
        <dbReference type="Proteomes" id="UP000659388"/>
    </source>
</evidence>
<feature type="signal peptide" evidence="1">
    <location>
        <begin position="1"/>
        <end position="20"/>
    </location>
</feature>
<sequence length="272" mass="29796">MEKLVFILLFLLLLISCVSAQNTHQFGARAKGMGFTSSTMKDGWSLFNNPAGLSELTDLAAIGGFENKYGIEGLNTIAAGIYSPAPTGVVGLSFLKFGDDLYHEQELSLNYANHFGLAGLGIRLNYSQYHMEGYGNKSFVTIDFGGIASLSDQLLVGAYINNVNQPQISEFENERVPISLQAGVSYQPTAAVTLNAEVEKDIDYDTTLKLGLEYVFLKYIALRTGAQTSPFIQYFGLGFFTSRLKVDYALSNNNKLGFTHQVGISHIIKSHQ</sequence>
<reference evidence="2" key="1">
    <citation type="submission" date="2021-01" db="EMBL/GenBank/DDBJ databases">
        <title>Fulvivirga kasyanovii gen. nov., sp nov., a novel member of the phylum Bacteroidetes isolated from seawater in a mussel farm.</title>
        <authorList>
            <person name="Zhao L.-H."/>
            <person name="Wang Z.-J."/>
        </authorList>
    </citation>
    <scope>NUCLEOTIDE SEQUENCE</scope>
    <source>
        <strain evidence="2">2943</strain>
    </source>
</reference>
<dbReference type="EMBL" id="JAESIY010000010">
    <property type="protein sequence ID" value="MBL3657957.1"/>
    <property type="molecule type" value="Genomic_DNA"/>
</dbReference>
<gene>
    <name evidence="2" type="ORF">JL102_17535</name>
</gene>
<organism evidence="2 3">
    <name type="scientific">Fulvivirga sediminis</name>
    <dbReference type="NCBI Taxonomy" id="2803949"/>
    <lineage>
        <taxon>Bacteria</taxon>
        <taxon>Pseudomonadati</taxon>
        <taxon>Bacteroidota</taxon>
        <taxon>Cytophagia</taxon>
        <taxon>Cytophagales</taxon>
        <taxon>Fulvivirgaceae</taxon>
        <taxon>Fulvivirga</taxon>
    </lineage>
</organism>
<dbReference type="PROSITE" id="PS51257">
    <property type="entry name" value="PROKAR_LIPOPROTEIN"/>
    <property type="match status" value="1"/>
</dbReference>
<feature type="chain" id="PRO_5037887978" description="Type IX secretion system membrane protein PorP/SprF" evidence="1">
    <location>
        <begin position="21"/>
        <end position="272"/>
    </location>
</feature>
<keyword evidence="3" id="KW-1185">Reference proteome</keyword>
<evidence type="ECO:0008006" key="4">
    <source>
        <dbReference type="Google" id="ProtNLM"/>
    </source>
</evidence>
<dbReference type="AlphaFoldDB" id="A0A937K2M0"/>
<keyword evidence="1" id="KW-0732">Signal</keyword>
<comment type="caution">
    <text evidence="2">The sequence shown here is derived from an EMBL/GenBank/DDBJ whole genome shotgun (WGS) entry which is preliminary data.</text>
</comment>
<dbReference type="RefSeq" id="WP_202245752.1">
    <property type="nucleotide sequence ID" value="NZ_JAESIY010000010.1"/>
</dbReference>
<proteinExistence type="predicted"/>
<evidence type="ECO:0000256" key="1">
    <source>
        <dbReference type="SAM" id="SignalP"/>
    </source>
</evidence>
<dbReference type="Gene3D" id="2.40.160.60">
    <property type="entry name" value="Outer membrane protein transport protein (OMPP1/FadL/TodX)"/>
    <property type="match status" value="1"/>
</dbReference>
<dbReference type="Proteomes" id="UP000659388">
    <property type="component" value="Unassembled WGS sequence"/>
</dbReference>
<evidence type="ECO:0000313" key="2">
    <source>
        <dbReference type="EMBL" id="MBL3657957.1"/>
    </source>
</evidence>
<accession>A0A937K2M0</accession>
<name>A0A937K2M0_9BACT</name>